<dbReference type="InParanoid" id="W4KNZ8"/>
<dbReference type="EMBL" id="KI925454">
    <property type="protein sequence ID" value="ETW87537.1"/>
    <property type="molecule type" value="Genomic_DNA"/>
</dbReference>
<reference evidence="1 2" key="1">
    <citation type="journal article" date="2012" name="New Phytol.">
        <title>Insight into trade-off between wood decay and parasitism from the genome of a fungal forest pathogen.</title>
        <authorList>
            <person name="Olson A."/>
            <person name="Aerts A."/>
            <person name="Asiegbu F."/>
            <person name="Belbahri L."/>
            <person name="Bouzid O."/>
            <person name="Broberg A."/>
            <person name="Canback B."/>
            <person name="Coutinho P.M."/>
            <person name="Cullen D."/>
            <person name="Dalman K."/>
            <person name="Deflorio G."/>
            <person name="van Diepen L.T."/>
            <person name="Dunand C."/>
            <person name="Duplessis S."/>
            <person name="Durling M."/>
            <person name="Gonthier P."/>
            <person name="Grimwood J."/>
            <person name="Fossdal C.G."/>
            <person name="Hansson D."/>
            <person name="Henrissat B."/>
            <person name="Hietala A."/>
            <person name="Himmelstrand K."/>
            <person name="Hoffmeister D."/>
            <person name="Hogberg N."/>
            <person name="James T.Y."/>
            <person name="Karlsson M."/>
            <person name="Kohler A."/>
            <person name="Kues U."/>
            <person name="Lee Y.H."/>
            <person name="Lin Y.C."/>
            <person name="Lind M."/>
            <person name="Lindquist E."/>
            <person name="Lombard V."/>
            <person name="Lucas S."/>
            <person name="Lunden K."/>
            <person name="Morin E."/>
            <person name="Murat C."/>
            <person name="Park J."/>
            <person name="Raffaello T."/>
            <person name="Rouze P."/>
            <person name="Salamov A."/>
            <person name="Schmutz J."/>
            <person name="Solheim H."/>
            <person name="Stahlberg J."/>
            <person name="Velez H."/>
            <person name="de Vries R.P."/>
            <person name="Wiebenga A."/>
            <person name="Woodward S."/>
            <person name="Yakovlev I."/>
            <person name="Garbelotto M."/>
            <person name="Martin F."/>
            <person name="Grigoriev I.V."/>
            <person name="Stenlid J."/>
        </authorList>
    </citation>
    <scope>NUCLEOTIDE SEQUENCE [LARGE SCALE GENOMIC DNA]</scope>
    <source>
        <strain evidence="1 2">TC 32-1</strain>
    </source>
</reference>
<dbReference type="RefSeq" id="XP_009541429.1">
    <property type="nucleotide sequence ID" value="XM_009543134.1"/>
</dbReference>
<protein>
    <submittedName>
        <fullName evidence="1">Uncharacterized protein</fullName>
    </submittedName>
</protein>
<dbReference type="Proteomes" id="UP000030671">
    <property type="component" value="Unassembled WGS sequence"/>
</dbReference>
<dbReference type="HOGENOM" id="CLU_2688109_0_0_1"/>
<dbReference type="GeneID" id="20673135"/>
<accession>W4KNZ8</accession>
<dbReference type="KEGG" id="hir:HETIRDRAFT_413851"/>
<gene>
    <name evidence="1" type="ORF">HETIRDRAFT_413851</name>
</gene>
<proteinExistence type="predicted"/>
<evidence type="ECO:0000313" key="2">
    <source>
        <dbReference type="Proteomes" id="UP000030671"/>
    </source>
</evidence>
<sequence length="74" mass="8179">MTIIGQWYGTHTTEDKVPKKHLTIKFCNLEDDLKAAISYLSSKSTANMAGTTTFTLDSFDSNDDLDDSDNDIDG</sequence>
<name>W4KNZ8_HETIT</name>
<keyword evidence="2" id="KW-1185">Reference proteome</keyword>
<evidence type="ECO:0000313" key="1">
    <source>
        <dbReference type="EMBL" id="ETW87537.1"/>
    </source>
</evidence>
<organism evidence="1 2">
    <name type="scientific">Heterobasidion irregulare (strain TC 32-1)</name>
    <dbReference type="NCBI Taxonomy" id="747525"/>
    <lineage>
        <taxon>Eukaryota</taxon>
        <taxon>Fungi</taxon>
        <taxon>Dikarya</taxon>
        <taxon>Basidiomycota</taxon>
        <taxon>Agaricomycotina</taxon>
        <taxon>Agaricomycetes</taxon>
        <taxon>Russulales</taxon>
        <taxon>Bondarzewiaceae</taxon>
        <taxon>Heterobasidion</taxon>
        <taxon>Heterobasidion annosum species complex</taxon>
    </lineage>
</organism>
<dbReference type="AlphaFoldDB" id="W4KNZ8"/>